<dbReference type="InterPro" id="IPR036388">
    <property type="entry name" value="WH-like_DNA-bd_sf"/>
</dbReference>
<dbReference type="PANTHER" id="PTHR33169:SF14">
    <property type="entry name" value="TRANSCRIPTIONAL REGULATOR RV3488"/>
    <property type="match status" value="1"/>
</dbReference>
<protein>
    <recommendedName>
        <fullName evidence="2">Transcription regulator PadR N-terminal domain-containing protein</fullName>
    </recommendedName>
</protein>
<organism evidence="3 4">
    <name type="scientific">Carnobacterium divergens DSM 20623</name>
    <dbReference type="NCBI Taxonomy" id="1449336"/>
    <lineage>
        <taxon>Bacteria</taxon>
        <taxon>Bacillati</taxon>
        <taxon>Bacillota</taxon>
        <taxon>Bacilli</taxon>
        <taxon>Lactobacillales</taxon>
        <taxon>Carnobacteriaceae</taxon>
        <taxon>Carnobacterium</taxon>
    </lineage>
</organism>
<comment type="caution">
    <text evidence="3">The sequence shown here is derived from an EMBL/GenBank/DDBJ whole genome shotgun (WGS) entry which is preliminary data.</text>
</comment>
<evidence type="ECO:0000313" key="3">
    <source>
        <dbReference type="EMBL" id="KRN54477.1"/>
    </source>
</evidence>
<dbReference type="eggNOG" id="COG1695">
    <property type="taxonomic scope" value="Bacteria"/>
</dbReference>
<keyword evidence="4" id="KW-1185">Reference proteome</keyword>
<dbReference type="InterPro" id="IPR052509">
    <property type="entry name" value="Metal_resp_DNA-bind_regulator"/>
</dbReference>
<keyword evidence="1" id="KW-0175">Coiled coil</keyword>
<gene>
    <name evidence="3" type="ORF">IV74_GL002060</name>
</gene>
<sequence length="193" mass="23288">MKRSWEIFFENKRRVCFLIPLIILGLLKQNPGSYGYELLALMDLRYYKYIVNYTKGSFYYHLQQMEEKGLINKIEPIAVKNTHEAHHYVMTELGEKEFEKLMHKYGTKTDYVKLSFFGAMLFVEEYPSEKFEEIVKEQLTETKNRINLLEQSLKTEQELPTYFRKMLENSRSHHIVNLEWFEEMLTNEEINES</sequence>
<dbReference type="AlphaFoldDB" id="A0A0R2HY02"/>
<dbReference type="PATRIC" id="fig|1449336.4.peg.2097"/>
<dbReference type="Gene3D" id="1.10.10.10">
    <property type="entry name" value="Winged helix-like DNA-binding domain superfamily/Winged helix DNA-binding domain"/>
    <property type="match status" value="1"/>
</dbReference>
<dbReference type="EMBL" id="JQBS01000035">
    <property type="protein sequence ID" value="KRN54477.1"/>
    <property type="molecule type" value="Genomic_DNA"/>
</dbReference>
<evidence type="ECO:0000313" key="4">
    <source>
        <dbReference type="Proteomes" id="UP000051658"/>
    </source>
</evidence>
<proteinExistence type="predicted"/>
<dbReference type="Pfam" id="PF03551">
    <property type="entry name" value="PadR"/>
    <property type="match status" value="1"/>
</dbReference>
<dbReference type="SUPFAM" id="SSF46785">
    <property type="entry name" value="Winged helix' DNA-binding domain"/>
    <property type="match status" value="1"/>
</dbReference>
<reference evidence="3 4" key="1">
    <citation type="journal article" date="2015" name="Genome Announc.">
        <title>Expanding the biotechnology potential of lactobacilli through comparative genomics of 213 strains and associated genera.</title>
        <authorList>
            <person name="Sun Z."/>
            <person name="Harris H.M."/>
            <person name="McCann A."/>
            <person name="Guo C."/>
            <person name="Argimon S."/>
            <person name="Zhang W."/>
            <person name="Yang X."/>
            <person name="Jeffery I.B."/>
            <person name="Cooney J.C."/>
            <person name="Kagawa T.F."/>
            <person name="Liu W."/>
            <person name="Song Y."/>
            <person name="Salvetti E."/>
            <person name="Wrobel A."/>
            <person name="Rasinkangas P."/>
            <person name="Parkhill J."/>
            <person name="Rea M.C."/>
            <person name="O'Sullivan O."/>
            <person name="Ritari J."/>
            <person name="Douillard F.P."/>
            <person name="Paul Ross R."/>
            <person name="Yang R."/>
            <person name="Briner A.E."/>
            <person name="Felis G.E."/>
            <person name="de Vos W.M."/>
            <person name="Barrangou R."/>
            <person name="Klaenhammer T.R."/>
            <person name="Caufield P.W."/>
            <person name="Cui Y."/>
            <person name="Zhang H."/>
            <person name="O'Toole P.W."/>
        </authorList>
    </citation>
    <scope>NUCLEOTIDE SEQUENCE [LARGE SCALE GENOMIC DNA]</scope>
    <source>
        <strain evidence="3 4">DSM 20623</strain>
    </source>
</reference>
<feature type="coiled-coil region" evidence="1">
    <location>
        <begin position="132"/>
        <end position="159"/>
    </location>
</feature>
<name>A0A0R2HY02_CARDV</name>
<dbReference type="PANTHER" id="PTHR33169">
    <property type="entry name" value="PADR-FAMILY TRANSCRIPTIONAL REGULATOR"/>
    <property type="match status" value="1"/>
</dbReference>
<dbReference type="Proteomes" id="UP000051658">
    <property type="component" value="Unassembled WGS sequence"/>
</dbReference>
<dbReference type="InterPro" id="IPR005149">
    <property type="entry name" value="Tscrpt_reg_PadR_N"/>
</dbReference>
<dbReference type="InterPro" id="IPR036390">
    <property type="entry name" value="WH_DNA-bd_sf"/>
</dbReference>
<feature type="domain" description="Transcription regulator PadR N-terminal" evidence="2">
    <location>
        <begin position="23"/>
        <end position="99"/>
    </location>
</feature>
<accession>A0A0R2HY02</accession>
<evidence type="ECO:0000259" key="2">
    <source>
        <dbReference type="Pfam" id="PF03551"/>
    </source>
</evidence>
<evidence type="ECO:0000256" key="1">
    <source>
        <dbReference type="SAM" id="Coils"/>
    </source>
</evidence>